<sequence>MAPAYYTSGTSDEDTPPSSDATTPPRSSTPSTSEHSEDDQSQGEEESSDTTSNATTNDRESTDNCEEELKDFWASIKKAKELWTNFVLVWGEDSLGPEIAEFSRDVLMNLAEDESQIPDSLYVMPVALYHPISLTHSDASHSLRQEGFR</sequence>
<dbReference type="EMBL" id="ML208616">
    <property type="protein sequence ID" value="TFK61957.1"/>
    <property type="molecule type" value="Genomic_DNA"/>
</dbReference>
<accession>A0ACD3AAU6</accession>
<gene>
    <name evidence="1" type="ORF">BDN72DRAFT_849170</name>
</gene>
<evidence type="ECO:0000313" key="1">
    <source>
        <dbReference type="EMBL" id="TFK61957.1"/>
    </source>
</evidence>
<name>A0ACD3AAU6_9AGAR</name>
<evidence type="ECO:0000313" key="2">
    <source>
        <dbReference type="Proteomes" id="UP000308600"/>
    </source>
</evidence>
<proteinExistence type="predicted"/>
<protein>
    <submittedName>
        <fullName evidence="1">Uncharacterized protein</fullName>
    </submittedName>
</protein>
<dbReference type="Proteomes" id="UP000308600">
    <property type="component" value="Unassembled WGS sequence"/>
</dbReference>
<keyword evidence="2" id="KW-1185">Reference proteome</keyword>
<organism evidence="1 2">
    <name type="scientific">Pluteus cervinus</name>
    <dbReference type="NCBI Taxonomy" id="181527"/>
    <lineage>
        <taxon>Eukaryota</taxon>
        <taxon>Fungi</taxon>
        <taxon>Dikarya</taxon>
        <taxon>Basidiomycota</taxon>
        <taxon>Agaricomycotina</taxon>
        <taxon>Agaricomycetes</taxon>
        <taxon>Agaricomycetidae</taxon>
        <taxon>Agaricales</taxon>
        <taxon>Pluteineae</taxon>
        <taxon>Pluteaceae</taxon>
        <taxon>Pluteus</taxon>
    </lineage>
</organism>
<reference evidence="1 2" key="1">
    <citation type="journal article" date="2019" name="Nat. Ecol. Evol.">
        <title>Megaphylogeny resolves global patterns of mushroom evolution.</title>
        <authorList>
            <person name="Varga T."/>
            <person name="Krizsan K."/>
            <person name="Foldi C."/>
            <person name="Dima B."/>
            <person name="Sanchez-Garcia M."/>
            <person name="Sanchez-Ramirez S."/>
            <person name="Szollosi G.J."/>
            <person name="Szarkandi J.G."/>
            <person name="Papp V."/>
            <person name="Albert L."/>
            <person name="Andreopoulos W."/>
            <person name="Angelini C."/>
            <person name="Antonin V."/>
            <person name="Barry K.W."/>
            <person name="Bougher N.L."/>
            <person name="Buchanan P."/>
            <person name="Buyck B."/>
            <person name="Bense V."/>
            <person name="Catcheside P."/>
            <person name="Chovatia M."/>
            <person name="Cooper J."/>
            <person name="Damon W."/>
            <person name="Desjardin D."/>
            <person name="Finy P."/>
            <person name="Geml J."/>
            <person name="Haridas S."/>
            <person name="Hughes K."/>
            <person name="Justo A."/>
            <person name="Karasinski D."/>
            <person name="Kautmanova I."/>
            <person name="Kiss B."/>
            <person name="Kocsube S."/>
            <person name="Kotiranta H."/>
            <person name="LaButti K.M."/>
            <person name="Lechner B.E."/>
            <person name="Liimatainen K."/>
            <person name="Lipzen A."/>
            <person name="Lukacs Z."/>
            <person name="Mihaltcheva S."/>
            <person name="Morgado L.N."/>
            <person name="Niskanen T."/>
            <person name="Noordeloos M.E."/>
            <person name="Ohm R.A."/>
            <person name="Ortiz-Santana B."/>
            <person name="Ovrebo C."/>
            <person name="Racz N."/>
            <person name="Riley R."/>
            <person name="Savchenko A."/>
            <person name="Shiryaev A."/>
            <person name="Soop K."/>
            <person name="Spirin V."/>
            <person name="Szebenyi C."/>
            <person name="Tomsovsky M."/>
            <person name="Tulloss R.E."/>
            <person name="Uehling J."/>
            <person name="Grigoriev I.V."/>
            <person name="Vagvolgyi C."/>
            <person name="Papp T."/>
            <person name="Martin F.M."/>
            <person name="Miettinen O."/>
            <person name="Hibbett D.S."/>
            <person name="Nagy L.G."/>
        </authorList>
    </citation>
    <scope>NUCLEOTIDE SEQUENCE [LARGE SCALE GENOMIC DNA]</scope>
    <source>
        <strain evidence="1 2">NL-1719</strain>
    </source>
</reference>